<dbReference type="Proteomes" id="UP000318017">
    <property type="component" value="Chromosome"/>
</dbReference>
<feature type="domain" description="Cytochrome c" evidence="9">
    <location>
        <begin position="591"/>
        <end position="687"/>
    </location>
</feature>
<proteinExistence type="predicted"/>
<dbReference type="GO" id="GO:0009055">
    <property type="term" value="F:electron transfer activity"/>
    <property type="evidence" value="ECO:0007669"/>
    <property type="project" value="InterPro"/>
</dbReference>
<keyword evidence="4" id="KW-0732">Signal</keyword>
<keyword evidence="2 7" id="KW-0349">Heme</keyword>
<evidence type="ECO:0000256" key="4">
    <source>
        <dbReference type="ARBA" id="ARBA00022729"/>
    </source>
</evidence>
<dbReference type="EMBL" id="CP036298">
    <property type="protein sequence ID" value="QDV25010.1"/>
    <property type="molecule type" value="Genomic_DNA"/>
</dbReference>
<evidence type="ECO:0000256" key="5">
    <source>
        <dbReference type="ARBA" id="ARBA00023002"/>
    </source>
</evidence>
<keyword evidence="3 7" id="KW-0479">Metal-binding</keyword>
<comment type="subcellular location">
    <subcellularLocation>
        <location evidence="1">Cell envelope</location>
    </subcellularLocation>
</comment>
<keyword evidence="5" id="KW-0560">Oxidoreductase</keyword>
<dbReference type="RefSeq" id="WP_145079518.1">
    <property type="nucleotide sequence ID" value="NZ_CP036298.1"/>
</dbReference>
<evidence type="ECO:0000256" key="7">
    <source>
        <dbReference type="PROSITE-ProRule" id="PRU00433"/>
    </source>
</evidence>
<dbReference type="Pfam" id="PF03150">
    <property type="entry name" value="CCP_MauG"/>
    <property type="match status" value="1"/>
</dbReference>
<dbReference type="PANTHER" id="PTHR30600">
    <property type="entry name" value="CYTOCHROME C PEROXIDASE-RELATED"/>
    <property type="match status" value="1"/>
</dbReference>
<dbReference type="InterPro" id="IPR011045">
    <property type="entry name" value="N2O_reductase_N"/>
</dbReference>
<evidence type="ECO:0000313" key="10">
    <source>
        <dbReference type="EMBL" id="QDV25010.1"/>
    </source>
</evidence>
<dbReference type="PANTHER" id="PTHR30600:SF10">
    <property type="entry name" value="BLL6722 PROTEIN"/>
    <property type="match status" value="1"/>
</dbReference>
<keyword evidence="10" id="KW-0575">Peroxidase</keyword>
<dbReference type="InterPro" id="IPR051395">
    <property type="entry name" value="Cytochrome_c_Peroxidase/MauG"/>
</dbReference>
<dbReference type="InterPro" id="IPR015943">
    <property type="entry name" value="WD40/YVTN_repeat-like_dom_sf"/>
</dbReference>
<dbReference type="GO" id="GO:0020037">
    <property type="term" value="F:heme binding"/>
    <property type="evidence" value="ECO:0007669"/>
    <property type="project" value="InterPro"/>
</dbReference>
<evidence type="ECO:0000256" key="2">
    <source>
        <dbReference type="ARBA" id="ARBA00022617"/>
    </source>
</evidence>
<evidence type="ECO:0000259" key="9">
    <source>
        <dbReference type="PROSITE" id="PS51007"/>
    </source>
</evidence>
<evidence type="ECO:0000313" key="11">
    <source>
        <dbReference type="Proteomes" id="UP000318017"/>
    </source>
</evidence>
<evidence type="ECO:0000256" key="1">
    <source>
        <dbReference type="ARBA" id="ARBA00004196"/>
    </source>
</evidence>
<reference evidence="10 11" key="1">
    <citation type="submission" date="2019-02" db="EMBL/GenBank/DDBJ databases">
        <title>Deep-cultivation of Planctomycetes and their phenomic and genomic characterization uncovers novel biology.</title>
        <authorList>
            <person name="Wiegand S."/>
            <person name="Jogler M."/>
            <person name="Boedeker C."/>
            <person name="Pinto D."/>
            <person name="Vollmers J."/>
            <person name="Rivas-Marin E."/>
            <person name="Kohn T."/>
            <person name="Peeters S.H."/>
            <person name="Heuer A."/>
            <person name="Rast P."/>
            <person name="Oberbeckmann S."/>
            <person name="Bunk B."/>
            <person name="Jeske O."/>
            <person name="Meyerdierks A."/>
            <person name="Storesund J.E."/>
            <person name="Kallscheuer N."/>
            <person name="Luecker S."/>
            <person name="Lage O.M."/>
            <person name="Pohl T."/>
            <person name="Merkel B.J."/>
            <person name="Hornburger P."/>
            <person name="Mueller R.-W."/>
            <person name="Bruemmer F."/>
            <person name="Labrenz M."/>
            <person name="Spormann A.M."/>
            <person name="Op den Camp H."/>
            <person name="Overmann J."/>
            <person name="Amann R."/>
            <person name="Jetten M.S.M."/>
            <person name="Mascher T."/>
            <person name="Medema M.H."/>
            <person name="Devos D.P."/>
            <person name="Kaster A.-K."/>
            <person name="Ovreas L."/>
            <person name="Rohde M."/>
            <person name="Galperin M.Y."/>
            <person name="Jogler C."/>
        </authorList>
    </citation>
    <scope>NUCLEOTIDE SEQUENCE [LARGE SCALE GENOMIC DNA]</scope>
    <source>
        <strain evidence="10 11">Q31a</strain>
    </source>
</reference>
<dbReference type="GO" id="GO:0046872">
    <property type="term" value="F:metal ion binding"/>
    <property type="evidence" value="ECO:0007669"/>
    <property type="project" value="UniProtKB-KW"/>
</dbReference>
<dbReference type="AlphaFoldDB" id="A0A518G8V7"/>
<evidence type="ECO:0000256" key="8">
    <source>
        <dbReference type="SAM" id="MobiDB-lite"/>
    </source>
</evidence>
<dbReference type="PROSITE" id="PS51007">
    <property type="entry name" value="CYTC"/>
    <property type="match status" value="2"/>
</dbReference>
<dbReference type="InterPro" id="IPR004852">
    <property type="entry name" value="Di-haem_cyt_c_peroxidsae"/>
</dbReference>
<evidence type="ECO:0000256" key="3">
    <source>
        <dbReference type="ARBA" id="ARBA00022723"/>
    </source>
</evidence>
<evidence type="ECO:0000256" key="6">
    <source>
        <dbReference type="ARBA" id="ARBA00023004"/>
    </source>
</evidence>
<feature type="compositionally biased region" description="Low complexity" evidence="8">
    <location>
        <begin position="568"/>
        <end position="581"/>
    </location>
</feature>
<dbReference type="Gene3D" id="2.130.10.10">
    <property type="entry name" value="YVTN repeat-like/Quinoprotein amine dehydrogenase"/>
    <property type="match status" value="1"/>
</dbReference>
<dbReference type="SUPFAM" id="SSF46626">
    <property type="entry name" value="Cytochrome c"/>
    <property type="match status" value="2"/>
</dbReference>
<keyword evidence="11" id="KW-1185">Reference proteome</keyword>
<dbReference type="KEGG" id="ahel:Q31a_33320"/>
<dbReference type="SUPFAM" id="SSF50974">
    <property type="entry name" value="Nitrous oxide reductase, N-terminal domain"/>
    <property type="match status" value="1"/>
</dbReference>
<dbReference type="GO" id="GO:0030313">
    <property type="term" value="C:cell envelope"/>
    <property type="evidence" value="ECO:0007669"/>
    <property type="project" value="UniProtKB-SubCell"/>
</dbReference>
<feature type="domain" description="Cytochrome c" evidence="9">
    <location>
        <begin position="453"/>
        <end position="558"/>
    </location>
</feature>
<sequence>MRSLILWFLICGEGLVVANRARAQEPYPARSDSGEYASLVPESPAAEGYNAASRYARGKYPAREGGTADPINVSYDPRGEYRQPQAIAFLESAPATNGAPASATAATAPAETAKTVPLPSPVRALISTKLSGQVFELNLTTLAVESVIEVPNSQFTSVTPIDCTTVALADVAQECVAIYRESDGRWEEVLRLPVPGKPSQVLYDADLNVIWVTGLWSQRVYEWQFSNQPERTVPHDLRASARRTLDLPMCGGQMLALPAQDALLITDAFGRDFVIVDRAKFEVINHAQLYEHNIGRPLLVEDGNYVLFPHQLLNEFVPSVQGDITWGGLMSNNLRWIKAQRLIENEGEAIYPESRFTPLGRSGNGAGDPTMLRLRDDGLAAVTLGGINRVAIGAPQDTSWKQVPVGLHPIDCQFTPDGQQLVVVNEFSDSLTLIDLQTYESQQIMLGPIREPTLVERGEQLFFNSRVAHDGWMSCHSCHSQGHTNGQLNDNLTDKTLGSPKRVLSLMGQAETAPYSWGGKMESLEAQIAHSIESTMASDYEVVPADVAALAAFIRSLPEPPSLRVARSPRSQTPRTSSPDSEAVVTPQGATAFAEGKLLFTELGCNACHAGNHYTSPDVYDVGLVDEHAMQYFNPPSLVAVSQRQNALFHDGRARSLCDVLAIEEHQLPRKLSQTELKHLLYFLESL</sequence>
<dbReference type="GO" id="GO:0004130">
    <property type="term" value="F:cytochrome-c peroxidase activity"/>
    <property type="evidence" value="ECO:0007669"/>
    <property type="project" value="TreeGrafter"/>
</dbReference>
<gene>
    <name evidence="10" type="ORF">Q31a_33320</name>
</gene>
<dbReference type="Gene3D" id="1.10.760.10">
    <property type="entry name" value="Cytochrome c-like domain"/>
    <property type="match status" value="2"/>
</dbReference>
<dbReference type="InterPro" id="IPR036909">
    <property type="entry name" value="Cyt_c-like_dom_sf"/>
</dbReference>
<feature type="region of interest" description="Disordered" evidence="8">
    <location>
        <begin position="561"/>
        <end position="586"/>
    </location>
</feature>
<dbReference type="OrthoDB" id="9772811at2"/>
<name>A0A518G8V7_9BACT</name>
<accession>A0A518G8V7</accession>
<organism evidence="10 11">
    <name type="scientific">Aureliella helgolandensis</name>
    <dbReference type="NCBI Taxonomy" id="2527968"/>
    <lineage>
        <taxon>Bacteria</taxon>
        <taxon>Pseudomonadati</taxon>
        <taxon>Planctomycetota</taxon>
        <taxon>Planctomycetia</taxon>
        <taxon>Pirellulales</taxon>
        <taxon>Pirellulaceae</taxon>
        <taxon>Aureliella</taxon>
    </lineage>
</organism>
<dbReference type="InterPro" id="IPR009056">
    <property type="entry name" value="Cyt_c-like_dom"/>
</dbReference>
<protein>
    <submittedName>
        <fullName evidence="10">Di-heme cytochrome c peroxidase</fullName>
    </submittedName>
</protein>
<keyword evidence="6 7" id="KW-0408">Iron</keyword>